<sequence>MIHSAPYRCPYCGAPAWREPREIEPPMDYCHEEAHGSWEEYLGECGEDTSGEVPDA</sequence>
<dbReference type="STRING" id="376427.SAMN04487954_12359"/>
<evidence type="ECO:0000313" key="1">
    <source>
        <dbReference type="EMBL" id="SDK69179.1"/>
    </source>
</evidence>
<name>A0A1G9DZ97_9GAMM</name>
<reference evidence="1 2" key="1">
    <citation type="submission" date="2016-10" db="EMBL/GenBank/DDBJ databases">
        <authorList>
            <person name="de Groot N.N."/>
        </authorList>
    </citation>
    <scope>NUCLEOTIDE SEQUENCE [LARGE SCALE GENOMIC DNA]</scope>
    <source>
        <strain evidence="1 2">CGMCC 1.6133</strain>
    </source>
</reference>
<protein>
    <submittedName>
        <fullName evidence="1">Uncharacterized protein</fullName>
    </submittedName>
</protein>
<dbReference type="AlphaFoldDB" id="A0A1G9DZ97"/>
<dbReference type="EMBL" id="FNES01000023">
    <property type="protein sequence ID" value="SDK69179.1"/>
    <property type="molecule type" value="Genomic_DNA"/>
</dbReference>
<dbReference type="Proteomes" id="UP000198525">
    <property type="component" value="Unassembled WGS sequence"/>
</dbReference>
<accession>A0A1G9DZ97</accession>
<organism evidence="1 2">
    <name type="scientific">Billgrantia gudaonensis</name>
    <dbReference type="NCBI Taxonomy" id="376427"/>
    <lineage>
        <taxon>Bacteria</taxon>
        <taxon>Pseudomonadati</taxon>
        <taxon>Pseudomonadota</taxon>
        <taxon>Gammaproteobacteria</taxon>
        <taxon>Oceanospirillales</taxon>
        <taxon>Halomonadaceae</taxon>
        <taxon>Billgrantia</taxon>
    </lineage>
</organism>
<evidence type="ECO:0000313" key="2">
    <source>
        <dbReference type="Proteomes" id="UP000198525"/>
    </source>
</evidence>
<proteinExistence type="predicted"/>
<keyword evidence="2" id="KW-1185">Reference proteome</keyword>
<dbReference type="RefSeq" id="WP_176761577.1">
    <property type="nucleotide sequence ID" value="NZ_FNES01000023.1"/>
</dbReference>
<gene>
    <name evidence="1" type="ORF">SAMN04487954_12359</name>
</gene>